<keyword evidence="1" id="KW-0217">Developmental protein</keyword>
<dbReference type="PROSITE" id="PS00022">
    <property type="entry name" value="EGF_1"/>
    <property type="match status" value="1"/>
</dbReference>
<dbReference type="Pfam" id="PF01414">
    <property type="entry name" value="DSL"/>
    <property type="match status" value="1"/>
</dbReference>
<keyword evidence="5" id="KW-1015">Disulfide bond</keyword>
<dbReference type="GO" id="GO:0007154">
    <property type="term" value="P:cell communication"/>
    <property type="evidence" value="ECO:0007669"/>
    <property type="project" value="InterPro"/>
</dbReference>
<dbReference type="Pfam" id="PF00053">
    <property type="entry name" value="EGF_laminin"/>
    <property type="match status" value="1"/>
</dbReference>
<dbReference type="InterPro" id="IPR000742">
    <property type="entry name" value="EGF"/>
</dbReference>
<organism evidence="7 8">
    <name type="scientific">Stegodyphus mimosarum</name>
    <name type="common">African social velvet spider</name>
    <dbReference type="NCBI Taxonomy" id="407821"/>
    <lineage>
        <taxon>Eukaryota</taxon>
        <taxon>Metazoa</taxon>
        <taxon>Ecdysozoa</taxon>
        <taxon>Arthropoda</taxon>
        <taxon>Chelicerata</taxon>
        <taxon>Arachnida</taxon>
        <taxon>Araneae</taxon>
        <taxon>Araneomorphae</taxon>
        <taxon>Entelegynae</taxon>
        <taxon>Eresoidea</taxon>
        <taxon>Eresidae</taxon>
        <taxon>Stegodyphus</taxon>
    </lineage>
</organism>
<dbReference type="STRING" id="407821.A0A087UAV3"/>
<evidence type="ECO:0000256" key="1">
    <source>
        <dbReference type="ARBA" id="ARBA00022473"/>
    </source>
</evidence>
<evidence type="ECO:0000256" key="2">
    <source>
        <dbReference type="ARBA" id="ARBA00022536"/>
    </source>
</evidence>
<evidence type="ECO:0000313" key="7">
    <source>
        <dbReference type="EMBL" id="KFM74492.1"/>
    </source>
</evidence>
<dbReference type="PRINTS" id="PR00011">
    <property type="entry name" value="EGFLAMININ"/>
</dbReference>
<evidence type="ECO:0000256" key="5">
    <source>
        <dbReference type="ARBA" id="ARBA00023157"/>
    </source>
</evidence>
<reference evidence="7 8" key="1">
    <citation type="submission" date="2013-11" db="EMBL/GenBank/DDBJ databases">
        <title>Genome sequencing of Stegodyphus mimosarum.</title>
        <authorList>
            <person name="Bechsgaard J."/>
        </authorList>
    </citation>
    <scope>NUCLEOTIDE SEQUENCE [LARGE SCALE GENOMIC DNA]</scope>
</reference>
<keyword evidence="4" id="KW-0677">Repeat</keyword>
<keyword evidence="2" id="KW-0245">EGF-like domain</keyword>
<dbReference type="OMA" id="GHECNET"/>
<protein>
    <submittedName>
        <fullName evidence="7">Multiple epidermal growth factor-like domains protein 6</fullName>
    </submittedName>
</protein>
<evidence type="ECO:0000259" key="6">
    <source>
        <dbReference type="PROSITE" id="PS00022"/>
    </source>
</evidence>
<dbReference type="OrthoDB" id="6415015at2759"/>
<dbReference type="AlphaFoldDB" id="A0A087UAV3"/>
<dbReference type="Gene3D" id="2.170.300.10">
    <property type="entry name" value="Tie2 ligand-binding domain superfamily"/>
    <property type="match status" value="1"/>
</dbReference>
<dbReference type="Proteomes" id="UP000054359">
    <property type="component" value="Unassembled WGS sequence"/>
</dbReference>
<keyword evidence="3" id="KW-0732">Signal</keyword>
<proteinExistence type="predicted"/>
<evidence type="ECO:0000256" key="3">
    <source>
        <dbReference type="ARBA" id="ARBA00022729"/>
    </source>
</evidence>
<dbReference type="FunFam" id="2.170.300.10:FF:000041">
    <property type="entry name" value="Tyrosine protein kinase receptor tie-1, putative"/>
    <property type="match status" value="1"/>
</dbReference>
<dbReference type="InterPro" id="IPR002049">
    <property type="entry name" value="LE_dom"/>
</dbReference>
<name>A0A087UAV3_STEMI</name>
<dbReference type="InterPro" id="IPR001774">
    <property type="entry name" value="DSL"/>
</dbReference>
<feature type="non-terminal residue" evidence="7">
    <location>
        <position position="127"/>
    </location>
</feature>
<evidence type="ECO:0000313" key="8">
    <source>
        <dbReference type="Proteomes" id="UP000054359"/>
    </source>
</evidence>
<dbReference type="GO" id="GO:0016020">
    <property type="term" value="C:membrane"/>
    <property type="evidence" value="ECO:0007669"/>
    <property type="project" value="InterPro"/>
</dbReference>
<evidence type="ECO:0000256" key="4">
    <source>
        <dbReference type="ARBA" id="ARBA00022737"/>
    </source>
</evidence>
<dbReference type="GO" id="GO:0005044">
    <property type="term" value="F:scavenger receptor activity"/>
    <property type="evidence" value="ECO:0007669"/>
    <property type="project" value="InterPro"/>
</dbReference>
<sequence>MCEIGYYGLNCNEVCRCNAETTANCDFISGNCTCFTGWTGELCDIKCSNGSWGVMCKNMCTCAEGISCHYMTGKCMCDPGWTGSDCIEKCPFGTFGKMCEEICPYCSGNSTCHHVTGACDCPRSLAP</sequence>
<dbReference type="PANTHER" id="PTHR24043">
    <property type="entry name" value="SCAVENGER RECEPTOR CLASS F"/>
    <property type="match status" value="1"/>
</dbReference>
<keyword evidence="8" id="KW-1185">Reference proteome</keyword>
<dbReference type="EMBL" id="KK119044">
    <property type="protein sequence ID" value="KFM74492.1"/>
    <property type="molecule type" value="Genomic_DNA"/>
</dbReference>
<dbReference type="InterPro" id="IPR042635">
    <property type="entry name" value="MEGF10/SREC1/2-like"/>
</dbReference>
<accession>A0A087UAV3</accession>
<gene>
    <name evidence="7" type="ORF">X975_26141</name>
</gene>
<feature type="domain" description="EGF-like" evidence="6">
    <location>
        <begin position="75"/>
        <end position="86"/>
    </location>
</feature>